<dbReference type="Gene3D" id="3.40.50.2000">
    <property type="entry name" value="Glycogen Phosphorylase B"/>
    <property type="match status" value="1"/>
</dbReference>
<accession>A0A813MI04</accession>
<evidence type="ECO:0000313" key="10">
    <source>
        <dbReference type="Proteomes" id="UP000663879"/>
    </source>
</evidence>
<keyword evidence="10" id="KW-1185">Reference proteome</keyword>
<evidence type="ECO:0000256" key="4">
    <source>
        <dbReference type="ARBA" id="ARBA00044517"/>
    </source>
</evidence>
<keyword evidence="2" id="KW-0328">Glycosyltransferase</keyword>
<evidence type="ECO:0000256" key="1">
    <source>
        <dbReference type="ARBA" id="ARBA00009481"/>
    </source>
</evidence>
<dbReference type="EC" id="2.4.1.110" evidence="4"/>
<dbReference type="SUPFAM" id="SSF53756">
    <property type="entry name" value="UDP-Glycosyltransferase/glycogen phosphorylase"/>
    <property type="match status" value="1"/>
</dbReference>
<dbReference type="Proteomes" id="UP000663879">
    <property type="component" value="Unassembled WGS sequence"/>
</dbReference>
<evidence type="ECO:0000256" key="6">
    <source>
        <dbReference type="ARBA" id="ARBA00048439"/>
    </source>
</evidence>
<comment type="catalytic activity">
    <reaction evidence="6">
        <text>queuosine(34) in tRNA(Asp) + GDP-alpha-D-mannose = O-4''-alpha-D-mannosylqueuosine(34) in tRNA(Asp) + GDP + H(+)</text>
        <dbReference type="Rhea" id="RHEA:12885"/>
        <dbReference type="Rhea" id="RHEA-COMP:18572"/>
        <dbReference type="Rhea" id="RHEA-COMP:18581"/>
        <dbReference type="ChEBI" id="CHEBI:15378"/>
        <dbReference type="ChEBI" id="CHEBI:57527"/>
        <dbReference type="ChEBI" id="CHEBI:58189"/>
        <dbReference type="ChEBI" id="CHEBI:194431"/>
        <dbReference type="ChEBI" id="CHEBI:194442"/>
        <dbReference type="EC" id="2.4.1.110"/>
    </reaction>
    <physiologicalReaction direction="left-to-right" evidence="6">
        <dbReference type="Rhea" id="RHEA:12886"/>
    </physiologicalReaction>
</comment>
<feature type="domain" description="tRNA-queuosine alpha-mannosyltransferase N-terminal" evidence="8">
    <location>
        <begin position="14"/>
        <end position="194"/>
    </location>
</feature>
<keyword evidence="3" id="KW-0808">Transferase</keyword>
<gene>
    <name evidence="9" type="ORF">OXX778_LOCUS1628</name>
</gene>
<sequence>MDKNEVMLKHQAEICIIEAFYGGSHKQLVDLIEQELRLINKPYGLYTMSAKKWHWRARCSALYFSQNIPKDHNYRIIFASSVLNLVELIALRPDLAKTKKVVYFHENQLIYPVQSQSTRNKNQIENKQQRDFQYGYNQILTSLVADRIYFNSRYNKTTFLANINTFLKQMPDNRIRLNIQNDLEPKCFVLYFPINLDQSLIDSIINETILNQMIDTLNIEKYTNRPISILWSHRWEHDKNPNEFFQALFKLQDMNIDFRVHVIGEQFTDVPDIFNEAKERLKTKIENWGYLSSKFEYYQVLSKCDLIISTSLHEFFGVSVIEACLFGAYPILPNRLVYPELYPKECLYSTEAQLVKKLKQICSRPKQFRLIRQAKSSDKSLSEIIIDMKNNFDKFKWDFLKKDFVSIFEL</sequence>
<dbReference type="CDD" id="cd01635">
    <property type="entry name" value="Glycosyltransferase_GTB-type"/>
    <property type="match status" value="1"/>
</dbReference>
<dbReference type="Pfam" id="PF12038">
    <property type="entry name" value="QTMAN_N"/>
    <property type="match status" value="1"/>
</dbReference>
<evidence type="ECO:0000256" key="3">
    <source>
        <dbReference type="ARBA" id="ARBA00022679"/>
    </source>
</evidence>
<dbReference type="InterPro" id="IPR051862">
    <property type="entry name" value="GT-like_domain_containing_1"/>
</dbReference>
<dbReference type="InterPro" id="IPR022701">
    <property type="entry name" value="QTMAN_N"/>
</dbReference>
<reference evidence="9" key="1">
    <citation type="submission" date="2021-02" db="EMBL/GenBank/DDBJ databases">
        <authorList>
            <person name="Nowell W R."/>
        </authorList>
    </citation>
    <scope>NUCLEOTIDE SEQUENCE</scope>
    <source>
        <strain evidence="9">Ploen Becks lab</strain>
    </source>
</reference>
<evidence type="ECO:0000259" key="7">
    <source>
        <dbReference type="Pfam" id="PF00534"/>
    </source>
</evidence>
<dbReference type="InterPro" id="IPR001296">
    <property type="entry name" value="Glyco_trans_1"/>
</dbReference>
<dbReference type="PANTHER" id="PTHR13615:SF3">
    <property type="entry name" value="GLYCOSYLTRANSFERASE-LIKE DOMAIN-CONTAINING PROTEIN 1"/>
    <property type="match status" value="1"/>
</dbReference>
<feature type="domain" description="Glycosyl transferase family 1" evidence="7">
    <location>
        <begin position="226"/>
        <end position="341"/>
    </location>
</feature>
<comment type="caution">
    <text evidence="9">The sequence shown here is derived from an EMBL/GenBank/DDBJ whole genome shotgun (WGS) entry which is preliminary data.</text>
</comment>
<dbReference type="OrthoDB" id="10032790at2759"/>
<evidence type="ECO:0000256" key="2">
    <source>
        <dbReference type="ARBA" id="ARBA00022676"/>
    </source>
</evidence>
<organism evidence="9 10">
    <name type="scientific">Brachionus calyciflorus</name>
    <dbReference type="NCBI Taxonomy" id="104777"/>
    <lineage>
        <taxon>Eukaryota</taxon>
        <taxon>Metazoa</taxon>
        <taxon>Spiralia</taxon>
        <taxon>Gnathifera</taxon>
        <taxon>Rotifera</taxon>
        <taxon>Eurotatoria</taxon>
        <taxon>Monogononta</taxon>
        <taxon>Pseudotrocha</taxon>
        <taxon>Ploima</taxon>
        <taxon>Brachionidae</taxon>
        <taxon>Brachionus</taxon>
    </lineage>
</organism>
<proteinExistence type="inferred from homology"/>
<evidence type="ECO:0000256" key="5">
    <source>
        <dbReference type="ARBA" id="ARBA00044539"/>
    </source>
</evidence>
<protein>
    <recommendedName>
        <fullName evidence="5">tRNA-queuosine alpha-mannosyltransferase</fullName>
        <ecNumber evidence="4">2.4.1.110</ecNumber>
    </recommendedName>
</protein>
<comment type="similarity">
    <text evidence="1">Belongs to the glycosyltransferase group 1 family. Glycosyltransferase 4 subfamily.</text>
</comment>
<dbReference type="Pfam" id="PF00534">
    <property type="entry name" value="Glycos_transf_1"/>
    <property type="match status" value="1"/>
</dbReference>
<dbReference type="GO" id="GO:0016438">
    <property type="term" value="F:tRNA-queuosine(34) beta-mannosyltransferase activity"/>
    <property type="evidence" value="ECO:0007669"/>
    <property type="project" value="UniProtKB-EC"/>
</dbReference>
<evidence type="ECO:0000313" key="9">
    <source>
        <dbReference type="EMBL" id="CAF0715869.1"/>
    </source>
</evidence>
<name>A0A813MI04_9BILA</name>
<evidence type="ECO:0000259" key="8">
    <source>
        <dbReference type="Pfam" id="PF12038"/>
    </source>
</evidence>
<dbReference type="AlphaFoldDB" id="A0A813MI04"/>
<dbReference type="PANTHER" id="PTHR13615">
    <property type="entry name" value="GLYCOSYLTRANSFERASE-LIKE 1"/>
    <property type="match status" value="1"/>
</dbReference>
<dbReference type="EMBL" id="CAJNOC010000110">
    <property type="protein sequence ID" value="CAF0715869.1"/>
    <property type="molecule type" value="Genomic_DNA"/>
</dbReference>